<feature type="transmembrane region" description="Helical" evidence="2">
    <location>
        <begin position="199"/>
        <end position="219"/>
    </location>
</feature>
<feature type="transmembrane region" description="Helical" evidence="2">
    <location>
        <begin position="225"/>
        <end position="248"/>
    </location>
</feature>
<keyword evidence="2" id="KW-0812">Transmembrane</keyword>
<feature type="region of interest" description="Disordered" evidence="1">
    <location>
        <begin position="305"/>
        <end position="326"/>
    </location>
</feature>
<evidence type="ECO:0000313" key="4">
    <source>
        <dbReference type="Proteomes" id="UP000250266"/>
    </source>
</evidence>
<keyword evidence="2" id="KW-1133">Transmembrane helix</keyword>
<feature type="transmembrane region" description="Helical" evidence="2">
    <location>
        <begin position="91"/>
        <end position="110"/>
    </location>
</feature>
<feature type="transmembrane region" description="Helical" evidence="2">
    <location>
        <begin position="57"/>
        <end position="79"/>
    </location>
</feature>
<gene>
    <name evidence="3" type="ORF">K432DRAFT_387589</name>
</gene>
<evidence type="ECO:0000256" key="1">
    <source>
        <dbReference type="SAM" id="MobiDB-lite"/>
    </source>
</evidence>
<name>A0A8E2J845_9PEZI</name>
<reference evidence="3 4" key="1">
    <citation type="journal article" date="2016" name="Nat. Commun.">
        <title>Ectomycorrhizal ecology is imprinted in the genome of the dominant symbiotic fungus Cenococcum geophilum.</title>
        <authorList>
            <consortium name="DOE Joint Genome Institute"/>
            <person name="Peter M."/>
            <person name="Kohler A."/>
            <person name="Ohm R.A."/>
            <person name="Kuo A."/>
            <person name="Krutzmann J."/>
            <person name="Morin E."/>
            <person name="Arend M."/>
            <person name="Barry K.W."/>
            <person name="Binder M."/>
            <person name="Choi C."/>
            <person name="Clum A."/>
            <person name="Copeland A."/>
            <person name="Grisel N."/>
            <person name="Haridas S."/>
            <person name="Kipfer T."/>
            <person name="LaButti K."/>
            <person name="Lindquist E."/>
            <person name="Lipzen A."/>
            <person name="Maire R."/>
            <person name="Meier B."/>
            <person name="Mihaltcheva S."/>
            <person name="Molinier V."/>
            <person name="Murat C."/>
            <person name="Poggeler S."/>
            <person name="Quandt C.A."/>
            <person name="Sperisen C."/>
            <person name="Tritt A."/>
            <person name="Tisserant E."/>
            <person name="Crous P.W."/>
            <person name="Henrissat B."/>
            <person name="Nehls U."/>
            <person name="Egli S."/>
            <person name="Spatafora J.W."/>
            <person name="Grigoriev I.V."/>
            <person name="Martin F.M."/>
        </authorList>
    </citation>
    <scope>NUCLEOTIDE SEQUENCE [LARGE SCALE GENOMIC DNA]</scope>
    <source>
        <strain evidence="3 4">CBS 459.81</strain>
    </source>
</reference>
<evidence type="ECO:0000313" key="3">
    <source>
        <dbReference type="EMBL" id="OCK73019.1"/>
    </source>
</evidence>
<dbReference type="EMBL" id="KV746049">
    <property type="protein sequence ID" value="OCK73019.1"/>
    <property type="molecule type" value="Genomic_DNA"/>
</dbReference>
<protein>
    <submittedName>
        <fullName evidence="3">Uncharacterized protein</fullName>
    </submittedName>
</protein>
<feature type="transmembrane region" description="Helical" evidence="2">
    <location>
        <begin position="24"/>
        <end position="45"/>
    </location>
</feature>
<dbReference type="OrthoDB" id="5380356at2759"/>
<dbReference type="Proteomes" id="UP000250266">
    <property type="component" value="Unassembled WGS sequence"/>
</dbReference>
<accession>A0A8E2J845</accession>
<keyword evidence="4" id="KW-1185">Reference proteome</keyword>
<sequence length="326" mass="36963">MDFLPKRVHHLNTWSEELHSVSGFYGPGVVIAWCLMSMSMLYDANQVFKTKSNGFHYFKYATILFWGVWALGDAIWRALHTDFGPSYAAALYMSDKGFELGTLLYTLYLFPVHRRLPRQTTRQAPPNPSDEERADHGPNSHSFHAQAAAAIAEYKIYPCIAMFGIWVWCRALSNGHLVYNIHAQNPDGVTIRWKPLLAWYWKPIVVIQCFVLTSLVDYLTKWGWWSWSLPVGILSSFAAMHSGLFGTYTPLKLTSIKITETDQISAIISTVLFLIIQYGRTIPVVKKGVQKLKFWVKDEHDANLLDPNTHGQTSSGQSDFPGSGHC</sequence>
<feature type="compositionally biased region" description="Polar residues" evidence="1">
    <location>
        <begin position="309"/>
        <end position="320"/>
    </location>
</feature>
<keyword evidence="2" id="KW-0472">Membrane</keyword>
<evidence type="ECO:0000256" key="2">
    <source>
        <dbReference type="SAM" id="Phobius"/>
    </source>
</evidence>
<proteinExistence type="predicted"/>
<dbReference type="AlphaFoldDB" id="A0A8E2J845"/>
<feature type="region of interest" description="Disordered" evidence="1">
    <location>
        <begin position="119"/>
        <end position="139"/>
    </location>
</feature>
<organism evidence="3 4">
    <name type="scientific">Lepidopterella palustris CBS 459.81</name>
    <dbReference type="NCBI Taxonomy" id="1314670"/>
    <lineage>
        <taxon>Eukaryota</taxon>
        <taxon>Fungi</taxon>
        <taxon>Dikarya</taxon>
        <taxon>Ascomycota</taxon>
        <taxon>Pezizomycotina</taxon>
        <taxon>Dothideomycetes</taxon>
        <taxon>Pleosporomycetidae</taxon>
        <taxon>Mytilinidiales</taxon>
        <taxon>Argynnaceae</taxon>
        <taxon>Lepidopterella</taxon>
    </lineage>
</organism>